<gene>
    <name evidence="3" type="ORF">SAMN04490357_5651</name>
</gene>
<protein>
    <submittedName>
        <fullName evidence="3">PQQ-like domain-containing protein</fullName>
    </submittedName>
</protein>
<dbReference type="InterPro" id="IPR015943">
    <property type="entry name" value="WD40/YVTN_repeat-like_dom_sf"/>
</dbReference>
<evidence type="ECO:0000256" key="1">
    <source>
        <dbReference type="SAM" id="Phobius"/>
    </source>
</evidence>
<proteinExistence type="predicted"/>
<feature type="domain" description="Pyrrolo-quinoline quinone repeat" evidence="2">
    <location>
        <begin position="173"/>
        <end position="430"/>
    </location>
</feature>
<name>A0A1H5D379_9ACTN</name>
<feature type="transmembrane region" description="Helical" evidence="1">
    <location>
        <begin position="28"/>
        <end position="49"/>
    </location>
</feature>
<dbReference type="RefSeq" id="WP_074993603.1">
    <property type="nucleotide sequence ID" value="NZ_FNTD01000004.1"/>
</dbReference>
<dbReference type="InterPro" id="IPR002372">
    <property type="entry name" value="PQQ_rpt_dom"/>
</dbReference>
<dbReference type="PANTHER" id="PTHR34512:SF30">
    <property type="entry name" value="OUTER MEMBRANE PROTEIN ASSEMBLY FACTOR BAMB"/>
    <property type="match status" value="1"/>
</dbReference>
<dbReference type="Pfam" id="PF13360">
    <property type="entry name" value="PQQ_2"/>
    <property type="match status" value="1"/>
</dbReference>
<organism evidence="3 4">
    <name type="scientific">Streptomyces misionensis</name>
    <dbReference type="NCBI Taxonomy" id="67331"/>
    <lineage>
        <taxon>Bacteria</taxon>
        <taxon>Bacillati</taxon>
        <taxon>Actinomycetota</taxon>
        <taxon>Actinomycetes</taxon>
        <taxon>Kitasatosporales</taxon>
        <taxon>Streptomycetaceae</taxon>
        <taxon>Streptomyces</taxon>
    </lineage>
</organism>
<evidence type="ECO:0000313" key="3">
    <source>
        <dbReference type="EMBL" id="SED73309.1"/>
    </source>
</evidence>
<keyword evidence="1" id="KW-0472">Membrane</keyword>
<evidence type="ECO:0000313" key="4">
    <source>
        <dbReference type="Proteomes" id="UP000182375"/>
    </source>
</evidence>
<sequence>MSFGPPPSMYTQSALAADQSRGRRRRRLLGVLAAVVAVVLCAGAGLLWYHSSGDAGHAGAKAAKQAPGDVRDGRESVEKAPVSPEGQIVVDHEENILANKFRYAPGTWATDKIVARTVANWIAGYKIGGSLDTDNRAWKLDLDGPVCAVSRDVTVDGRTPVVIQTSGSSCDQVLMVDLNTGKKLWQRKIPSSEFAYVTNTNVALTRGVVAIAWGQGSAAYDTDSGKRLWNTTLATSQCHDAGYAGGPALLALVTCKQAGERTYRVEKLAPRTGKVAWSYSVSKGVQEVFLPSSDPPVLAVAAGDVLVTDLITLDPGNGERLATISLKKYEPYCDPETSGFFGVVDKCSGIVAGRDRVFVRSKDSDDPFKPANHITAFDVRKGTAVATFSGRTFQSVLPVRMNGDDLIVYRSSMDEVQPAAIVDWNPRTGKETPFLLFRLPTEEDRTFDGKVEDDPEFSVLLYEHGRAFFAPYRLEREDPRKAGPVISVFGVGTAGLKH</sequence>
<dbReference type="Gene3D" id="2.40.128.630">
    <property type="match status" value="1"/>
</dbReference>
<dbReference type="SUPFAM" id="SSF50998">
    <property type="entry name" value="Quinoprotein alcohol dehydrogenase-like"/>
    <property type="match status" value="1"/>
</dbReference>
<evidence type="ECO:0000259" key="2">
    <source>
        <dbReference type="Pfam" id="PF13360"/>
    </source>
</evidence>
<dbReference type="GeneID" id="95514722"/>
<dbReference type="Proteomes" id="UP000182375">
    <property type="component" value="Unassembled WGS sequence"/>
</dbReference>
<reference evidence="3 4" key="1">
    <citation type="submission" date="2016-10" db="EMBL/GenBank/DDBJ databases">
        <authorList>
            <person name="de Groot N.N."/>
        </authorList>
    </citation>
    <scope>NUCLEOTIDE SEQUENCE [LARGE SCALE GENOMIC DNA]</scope>
    <source>
        <strain evidence="3 4">DSM 40306</strain>
    </source>
</reference>
<dbReference type="PANTHER" id="PTHR34512">
    <property type="entry name" value="CELL SURFACE PROTEIN"/>
    <property type="match status" value="1"/>
</dbReference>
<dbReference type="InterPro" id="IPR011047">
    <property type="entry name" value="Quinoprotein_ADH-like_sf"/>
</dbReference>
<dbReference type="Gene3D" id="2.130.10.10">
    <property type="entry name" value="YVTN repeat-like/Quinoprotein amine dehydrogenase"/>
    <property type="match status" value="1"/>
</dbReference>
<keyword evidence="1" id="KW-0812">Transmembrane</keyword>
<keyword evidence="1" id="KW-1133">Transmembrane helix</keyword>
<accession>A0A1H5D379</accession>
<dbReference type="EMBL" id="FNTD01000004">
    <property type="protein sequence ID" value="SED73309.1"/>
    <property type="molecule type" value="Genomic_DNA"/>
</dbReference>
<dbReference type="STRING" id="67331.SAMN04490357_5651"/>
<dbReference type="AlphaFoldDB" id="A0A1H5D379"/>